<evidence type="ECO:0000259" key="6">
    <source>
        <dbReference type="Pfam" id="PF01258"/>
    </source>
</evidence>
<dbReference type="SUPFAM" id="SSF57716">
    <property type="entry name" value="Glucocorticoid receptor-like (DNA-binding domain)"/>
    <property type="match status" value="1"/>
</dbReference>
<dbReference type="PANTHER" id="PTHR33823">
    <property type="entry name" value="RNA POLYMERASE-BINDING TRANSCRIPTION FACTOR DKSA-RELATED"/>
    <property type="match status" value="1"/>
</dbReference>
<dbReference type="RefSeq" id="WP_373861048.1">
    <property type="nucleotide sequence ID" value="NZ_JBFAQI010000010.1"/>
</dbReference>
<evidence type="ECO:0000256" key="2">
    <source>
        <dbReference type="ARBA" id="ARBA00022771"/>
    </source>
</evidence>
<dbReference type="Gene3D" id="1.20.120.910">
    <property type="entry name" value="DksA, coiled-coil domain"/>
    <property type="match status" value="1"/>
</dbReference>
<dbReference type="Pfam" id="PF01258">
    <property type="entry name" value="zf-dskA_traR"/>
    <property type="match status" value="1"/>
</dbReference>
<organism evidence="7 9">
    <name type="scientific">Micromonospora noduli</name>
    <dbReference type="NCBI Taxonomy" id="709876"/>
    <lineage>
        <taxon>Bacteria</taxon>
        <taxon>Bacillati</taxon>
        <taxon>Actinomycetota</taxon>
        <taxon>Actinomycetes</taxon>
        <taxon>Micromonosporales</taxon>
        <taxon>Micromonosporaceae</taxon>
        <taxon>Micromonospora</taxon>
    </lineage>
</organism>
<name>A0A328N5V3_9ACTN</name>
<reference evidence="9 10" key="1">
    <citation type="submission" date="2018-03" db="EMBL/GenBank/DDBJ databases">
        <title>Defining the species Micromonospora saelicesensis and Micromonospora noduli under the framework of genomics.</title>
        <authorList>
            <person name="Riesco R."/>
            <person name="Trujillo M.E."/>
        </authorList>
    </citation>
    <scope>NUCLEOTIDE SEQUENCE [LARGE SCALE GENOMIC DNA]</scope>
    <source>
        <strain evidence="7 9">LAH08</strain>
        <strain evidence="8 10">MED15</strain>
    </source>
</reference>
<sequence>MPPVTFRSPAATEVAVCGAVRVPTATRPKADMRVPVVRAPHTVPTHTVSSPMRTGRGPPAESLHTQNDRQGEAIKLRPFLFFPPIPLERQIMSVDHRPTPDQSWLADLRASLADDFATQTARLRELTELNADTGDPGEAHNQAALLLATRQNIEQITGALNRISDGTYGACQRCGRSIPAERLEILPHARFCVPCQEKQNR</sequence>
<evidence type="ECO:0000313" key="7">
    <source>
        <dbReference type="EMBL" id="RAO03294.1"/>
    </source>
</evidence>
<proteinExistence type="predicted"/>
<feature type="zinc finger region" description="dksA C4-type" evidence="4">
    <location>
        <begin position="171"/>
        <end position="195"/>
    </location>
</feature>
<keyword evidence="3" id="KW-0862">Zinc</keyword>
<dbReference type="Proteomes" id="UP000249045">
    <property type="component" value="Unassembled WGS sequence"/>
</dbReference>
<evidence type="ECO:0000313" key="8">
    <source>
        <dbReference type="EMBL" id="RAO24967.1"/>
    </source>
</evidence>
<dbReference type="EMBL" id="PYAA01000010">
    <property type="protein sequence ID" value="RAO03294.1"/>
    <property type="molecule type" value="Genomic_DNA"/>
</dbReference>
<evidence type="ECO:0000256" key="5">
    <source>
        <dbReference type="SAM" id="MobiDB-lite"/>
    </source>
</evidence>
<feature type="region of interest" description="Disordered" evidence="5">
    <location>
        <begin position="43"/>
        <end position="67"/>
    </location>
</feature>
<keyword evidence="2" id="KW-0863">Zinc-finger</keyword>
<keyword evidence="1" id="KW-0479">Metal-binding</keyword>
<gene>
    <name evidence="7" type="ORF">LAH08_02023</name>
    <name evidence="8" type="ORF">MED15_00725</name>
</gene>
<dbReference type="PANTHER" id="PTHR33823:SF4">
    <property type="entry name" value="GENERAL STRESS PROTEIN 16O"/>
    <property type="match status" value="1"/>
</dbReference>
<dbReference type="GO" id="GO:0008270">
    <property type="term" value="F:zinc ion binding"/>
    <property type="evidence" value="ECO:0007669"/>
    <property type="project" value="UniProtKB-KW"/>
</dbReference>
<dbReference type="EMBL" id="PYAC01000001">
    <property type="protein sequence ID" value="RAO24967.1"/>
    <property type="molecule type" value="Genomic_DNA"/>
</dbReference>
<dbReference type="InterPro" id="IPR000962">
    <property type="entry name" value="Znf_DskA_TraR"/>
</dbReference>
<evidence type="ECO:0000313" key="10">
    <source>
        <dbReference type="Proteomes" id="UP000249045"/>
    </source>
</evidence>
<evidence type="ECO:0000256" key="4">
    <source>
        <dbReference type="PROSITE-ProRule" id="PRU00510"/>
    </source>
</evidence>
<accession>A0A328N5V3</accession>
<protein>
    <recommendedName>
        <fullName evidence="6">Zinc finger DksA/TraR C4-type domain-containing protein</fullName>
    </recommendedName>
</protein>
<comment type="caution">
    <text evidence="7">The sequence shown here is derived from an EMBL/GenBank/DDBJ whole genome shotgun (WGS) entry which is preliminary data.</text>
</comment>
<dbReference type="AlphaFoldDB" id="A0A328N5V3"/>
<evidence type="ECO:0000256" key="1">
    <source>
        <dbReference type="ARBA" id="ARBA00022723"/>
    </source>
</evidence>
<keyword evidence="10" id="KW-1185">Reference proteome</keyword>
<feature type="domain" description="Zinc finger DksA/TraR C4-type" evidence="6">
    <location>
        <begin position="166"/>
        <end position="200"/>
    </location>
</feature>
<dbReference type="Proteomes" id="UP000248966">
    <property type="component" value="Unassembled WGS sequence"/>
</dbReference>
<dbReference type="PROSITE" id="PS51128">
    <property type="entry name" value="ZF_DKSA_2"/>
    <property type="match status" value="1"/>
</dbReference>
<evidence type="ECO:0000313" key="9">
    <source>
        <dbReference type="Proteomes" id="UP000248966"/>
    </source>
</evidence>
<evidence type="ECO:0000256" key="3">
    <source>
        <dbReference type="ARBA" id="ARBA00022833"/>
    </source>
</evidence>